<evidence type="ECO:0000256" key="3">
    <source>
        <dbReference type="ARBA" id="ARBA00022792"/>
    </source>
</evidence>
<dbReference type="NCBIfam" id="NF033779">
    <property type="entry name" value="Tim44_TimA_adap"/>
    <property type="match status" value="1"/>
</dbReference>
<organism evidence="9 10">
    <name type="scientific">Sphagnum troendelagicum</name>
    <dbReference type="NCBI Taxonomy" id="128251"/>
    <lineage>
        <taxon>Eukaryota</taxon>
        <taxon>Viridiplantae</taxon>
        <taxon>Streptophyta</taxon>
        <taxon>Embryophyta</taxon>
        <taxon>Bryophyta</taxon>
        <taxon>Sphagnophytina</taxon>
        <taxon>Sphagnopsida</taxon>
        <taxon>Sphagnales</taxon>
        <taxon>Sphagnaceae</taxon>
        <taxon>Sphagnum</taxon>
    </lineage>
</organism>
<dbReference type="PANTHER" id="PTHR10721:SF1">
    <property type="entry name" value="MITOCHONDRIAL IMPORT INNER MEMBRANE TRANSLOCASE SUBUNIT TIM44"/>
    <property type="match status" value="1"/>
</dbReference>
<keyword evidence="6" id="KW-0472">Membrane</keyword>
<keyword evidence="4" id="KW-0809">Transit peptide</keyword>
<feature type="region of interest" description="Disordered" evidence="7">
    <location>
        <begin position="202"/>
        <end position="225"/>
    </location>
</feature>
<comment type="similarity">
    <text evidence="2">Belongs to the Tim44 family.</text>
</comment>
<dbReference type="InterPro" id="IPR007379">
    <property type="entry name" value="Tim44-like_dom"/>
</dbReference>
<keyword evidence="5" id="KW-0496">Mitochondrion</keyword>
<feature type="compositionally biased region" description="Polar residues" evidence="7">
    <location>
        <begin position="132"/>
        <end position="149"/>
    </location>
</feature>
<evidence type="ECO:0000259" key="8">
    <source>
        <dbReference type="SMART" id="SM00978"/>
    </source>
</evidence>
<feature type="compositionally biased region" description="Low complexity" evidence="7">
    <location>
        <begin position="102"/>
        <end position="127"/>
    </location>
</feature>
<evidence type="ECO:0000256" key="4">
    <source>
        <dbReference type="ARBA" id="ARBA00022946"/>
    </source>
</evidence>
<keyword evidence="3" id="KW-0999">Mitochondrion inner membrane</keyword>
<evidence type="ECO:0000256" key="7">
    <source>
        <dbReference type="SAM" id="MobiDB-lite"/>
    </source>
</evidence>
<evidence type="ECO:0000313" key="10">
    <source>
        <dbReference type="Proteomes" id="UP001497512"/>
    </source>
</evidence>
<dbReference type="PANTHER" id="PTHR10721">
    <property type="entry name" value="MITOCHONDRIAL IMPORT INNER MEMBRANE TRANSLOCASE SUBUNIT TIM44"/>
    <property type="match status" value="1"/>
</dbReference>
<dbReference type="Pfam" id="PF04280">
    <property type="entry name" value="Tim44"/>
    <property type="match status" value="1"/>
</dbReference>
<name>A0ABP0UGH1_9BRYO</name>
<evidence type="ECO:0000256" key="5">
    <source>
        <dbReference type="ARBA" id="ARBA00023128"/>
    </source>
</evidence>
<sequence>MSRSVVAVARLVGRSRRSALASSLSPIQAGSGLVADGSGHCDHSMARNRAVSGAQVWCNKRVHSRALSDQMAAKWTQVKEGVESLKFGNGEHTSDASTKFQENVSGGTTTSSEGVQSSSSNSEGNQGAAHTAKSSNSTAEGAGESSAQPGESFAAAAGKTVYTTVSQGLQTATASAHAAFQKVREAKVVDSIKTSYSFLREELSNTRPRRKARAAPDTGPPPAENTEVTAVVPVVKKTTGWEKRWETLKEKARAHPAFRRLRTVKEHPVVTKGQELAEDLRERWETSDSPVVHKIQDLNESIFGETATAVAMREIRHNDPSFSITEFILEVQEDIRPVLQAYLKGDLNTLRQRCSREVVERCQAERRALETQGIFLDNKILHISDAEVKDIKLLGNYPIIIVAFQTQQIYCVRDRDGNITEGAKDEIHTVHYAWAMQQVLHGEMQEFDVHRRWKLREMQQLGIQALI</sequence>
<dbReference type="EMBL" id="OZ019895">
    <property type="protein sequence ID" value="CAK9220673.1"/>
    <property type="molecule type" value="Genomic_DNA"/>
</dbReference>
<dbReference type="InterPro" id="IPR032710">
    <property type="entry name" value="NTF2-like_dom_sf"/>
</dbReference>
<accession>A0ABP0UGH1</accession>
<comment type="subcellular location">
    <subcellularLocation>
        <location evidence="1">Mitochondrion inner membrane</location>
    </subcellularLocation>
</comment>
<dbReference type="Gene3D" id="3.10.450.240">
    <property type="match status" value="1"/>
</dbReference>
<evidence type="ECO:0000256" key="1">
    <source>
        <dbReference type="ARBA" id="ARBA00004273"/>
    </source>
</evidence>
<evidence type="ECO:0000256" key="6">
    <source>
        <dbReference type="ARBA" id="ARBA00023136"/>
    </source>
</evidence>
<dbReference type="SMART" id="SM00978">
    <property type="entry name" value="Tim44"/>
    <property type="match status" value="1"/>
</dbReference>
<protein>
    <recommendedName>
        <fullName evidence="8">Tim44-like domain-containing protein</fullName>
    </recommendedName>
</protein>
<dbReference type="Proteomes" id="UP001497512">
    <property type="component" value="Chromosome 3"/>
</dbReference>
<feature type="region of interest" description="Disordered" evidence="7">
    <location>
        <begin position="87"/>
        <end position="150"/>
    </location>
</feature>
<feature type="domain" description="Tim44-like" evidence="8">
    <location>
        <begin position="308"/>
        <end position="460"/>
    </location>
</feature>
<evidence type="ECO:0000313" key="9">
    <source>
        <dbReference type="EMBL" id="CAK9220673.1"/>
    </source>
</evidence>
<dbReference type="InterPro" id="IPR039544">
    <property type="entry name" value="Tim44-like"/>
</dbReference>
<keyword evidence="10" id="KW-1185">Reference proteome</keyword>
<evidence type="ECO:0000256" key="2">
    <source>
        <dbReference type="ARBA" id="ARBA00009597"/>
    </source>
</evidence>
<proteinExistence type="inferred from homology"/>
<dbReference type="SUPFAM" id="SSF54427">
    <property type="entry name" value="NTF2-like"/>
    <property type="match status" value="1"/>
</dbReference>
<gene>
    <name evidence="9" type="ORF">CSSPTR1EN2_LOCUS15574</name>
</gene>
<reference evidence="9" key="1">
    <citation type="submission" date="2024-02" db="EMBL/GenBank/DDBJ databases">
        <authorList>
            <consortium name="ELIXIR-Norway"/>
            <consortium name="Elixir Norway"/>
        </authorList>
    </citation>
    <scope>NUCLEOTIDE SEQUENCE</scope>
</reference>